<dbReference type="KEGG" id="suln:FJR47_06430"/>
<organism evidence="2 3">
    <name type="scientific">Sulfurimonas xiamenensis</name>
    <dbReference type="NCBI Taxonomy" id="2590021"/>
    <lineage>
        <taxon>Bacteria</taxon>
        <taxon>Pseudomonadati</taxon>
        <taxon>Campylobacterota</taxon>
        <taxon>Epsilonproteobacteria</taxon>
        <taxon>Campylobacterales</taxon>
        <taxon>Sulfurimonadaceae</taxon>
        <taxon>Sulfurimonas</taxon>
    </lineage>
</organism>
<gene>
    <name evidence="2" type="ORF">FJR47_06430</name>
</gene>
<dbReference type="EMBL" id="CP041166">
    <property type="protein sequence ID" value="QFR43563.1"/>
    <property type="molecule type" value="Genomic_DNA"/>
</dbReference>
<sequence length="288" mass="33318">MLNIDDLEIRHKKYKQKKIIPYFTITASIIIVSSSIAFFTLYNFNSNIEKKNIIKSTVDKKENIILQNTKAEPAKKEEKIIEQEKMAEPAKIEEEIIAQEPKLIKEESLQKQEKVMLSPSLKFIDNIKAEKETYSKNISNNIDTKKEIKKVSEEKKTALPVEEPAVEEVKESLQNVNQKSSISITRNDDEKDIQDVIKRFNINHNPALSLFVAKKYYQLGDYEQAYNYALATNELNNNIEASWIIFSKSLVKLDKKDMAIDTLRKYINYSNSSQAKQLLDEILSGKFK</sequence>
<evidence type="ECO:0000313" key="3">
    <source>
        <dbReference type="Proteomes" id="UP000326061"/>
    </source>
</evidence>
<keyword evidence="3" id="KW-1185">Reference proteome</keyword>
<keyword evidence="1" id="KW-0812">Transmembrane</keyword>
<evidence type="ECO:0000313" key="2">
    <source>
        <dbReference type="EMBL" id="QFR43563.1"/>
    </source>
</evidence>
<evidence type="ECO:0000256" key="1">
    <source>
        <dbReference type="SAM" id="Phobius"/>
    </source>
</evidence>
<proteinExistence type="predicted"/>
<name>A0AAJ4A461_9BACT</name>
<protein>
    <recommendedName>
        <fullName evidence="4">Transformation system protein</fullName>
    </recommendedName>
</protein>
<dbReference type="Proteomes" id="UP000326061">
    <property type="component" value="Chromosome"/>
</dbReference>
<reference evidence="3" key="1">
    <citation type="submission" date="2019-06" db="EMBL/GenBank/DDBJ databases">
        <title>Sulfurimonas gotlandica sp. nov., a chemoautotrophic and psychrotolerant epsilonproteobacterium isolated from a pelagic redoxcline, and an emended description of the genus Sulfurimonas.</title>
        <authorList>
            <person name="Wang S."/>
            <person name="Jiang L."/>
            <person name="Shao Z."/>
        </authorList>
    </citation>
    <scope>NUCLEOTIDE SEQUENCE [LARGE SCALE GENOMIC DNA]</scope>
    <source>
        <strain evidence="3">1-1N</strain>
    </source>
</reference>
<dbReference type="Pfam" id="PF12895">
    <property type="entry name" value="ANAPC3"/>
    <property type="match status" value="1"/>
</dbReference>
<accession>A0AAJ4A461</accession>
<keyword evidence="1" id="KW-1133">Transmembrane helix</keyword>
<keyword evidence="1" id="KW-0472">Membrane</keyword>
<feature type="transmembrane region" description="Helical" evidence="1">
    <location>
        <begin position="20"/>
        <end position="42"/>
    </location>
</feature>
<evidence type="ECO:0008006" key="4">
    <source>
        <dbReference type="Google" id="ProtNLM"/>
    </source>
</evidence>
<dbReference type="RefSeq" id="WP_152299626.1">
    <property type="nucleotide sequence ID" value="NZ_CP041166.1"/>
</dbReference>
<dbReference type="InterPro" id="IPR011990">
    <property type="entry name" value="TPR-like_helical_dom_sf"/>
</dbReference>
<dbReference type="AlphaFoldDB" id="A0AAJ4A461"/>
<dbReference type="SUPFAM" id="SSF48452">
    <property type="entry name" value="TPR-like"/>
    <property type="match status" value="1"/>
</dbReference>